<evidence type="ECO:0000256" key="1">
    <source>
        <dbReference type="SAM" id="SignalP"/>
    </source>
</evidence>
<dbReference type="NCBIfam" id="TIGR01451">
    <property type="entry name" value="B_ant_repeat"/>
    <property type="match status" value="1"/>
</dbReference>
<organism evidence="2 3">
    <name type="scientific">Sphingomonas cynarae</name>
    <dbReference type="NCBI Taxonomy" id="930197"/>
    <lineage>
        <taxon>Bacteria</taxon>
        <taxon>Pseudomonadati</taxon>
        <taxon>Pseudomonadota</taxon>
        <taxon>Alphaproteobacteria</taxon>
        <taxon>Sphingomonadales</taxon>
        <taxon>Sphingomonadaceae</taxon>
        <taxon>Sphingomonas</taxon>
    </lineage>
</organism>
<evidence type="ECO:0008006" key="4">
    <source>
        <dbReference type="Google" id="ProtNLM"/>
    </source>
</evidence>
<evidence type="ECO:0000313" key="2">
    <source>
        <dbReference type="EMBL" id="GAA3708794.1"/>
    </source>
</evidence>
<keyword evidence="3" id="KW-1185">Reference proteome</keyword>
<reference evidence="3" key="1">
    <citation type="journal article" date="2019" name="Int. J. Syst. Evol. Microbiol.">
        <title>The Global Catalogue of Microorganisms (GCM) 10K type strain sequencing project: providing services to taxonomists for standard genome sequencing and annotation.</title>
        <authorList>
            <consortium name="The Broad Institute Genomics Platform"/>
            <consortium name="The Broad Institute Genome Sequencing Center for Infectious Disease"/>
            <person name="Wu L."/>
            <person name="Ma J."/>
        </authorList>
    </citation>
    <scope>NUCLEOTIDE SEQUENCE [LARGE SCALE GENOMIC DNA]</scope>
    <source>
        <strain evidence="3">JCM 17498</strain>
    </source>
</reference>
<accession>A0ABP7DS79</accession>
<dbReference type="Proteomes" id="UP001500523">
    <property type="component" value="Unassembled WGS sequence"/>
</dbReference>
<dbReference type="EMBL" id="BAABBF010000003">
    <property type="protein sequence ID" value="GAA3708794.1"/>
    <property type="molecule type" value="Genomic_DNA"/>
</dbReference>
<comment type="caution">
    <text evidence="2">The sequence shown here is derived from an EMBL/GenBank/DDBJ whole genome shotgun (WGS) entry which is preliminary data.</text>
</comment>
<protein>
    <recommendedName>
        <fullName evidence="4">DUF11 domain-containing protein</fullName>
    </recommendedName>
</protein>
<gene>
    <name evidence="2" type="ORF">GCM10022268_17640</name>
</gene>
<keyword evidence="1" id="KW-0732">Signal</keyword>
<sequence>MNLSTKAHKENSIMSPPALRYLLSGGTAIAALAAATPTLAQTAAVTPAGTIVSNTAQATYTVNGNAQTTPSNTATFVVDRKVNLAVVAAQSATTSVNFGDTSVITTFRVTNNTNATQDFLLTLAQLMPVGLLTGADNFDLDNVRIVVDVDGDGLYDPAVDTATFIDELETDKTRAVFVIGDIPSNNPAATGAQIGLQAIAATGGARGTQGTPLIPTPLNTVNQDAEIDVVFADNDNDGLLGYDAARNGRAWAYASFAVTTTNVSLTVTKSASVVSDGISTLNPKALPGAIVQYCLTVQNATPSTAAANVNLTDIVPANTTYIPGSLSVGGIGANGVCLLNGVSIADNGSGTGAYRGSYDAGTRTVTATIASVPGGTSVAASFRVTID</sequence>
<dbReference type="InterPro" id="IPR047589">
    <property type="entry name" value="DUF11_rpt"/>
</dbReference>
<evidence type="ECO:0000313" key="3">
    <source>
        <dbReference type="Proteomes" id="UP001500523"/>
    </source>
</evidence>
<feature type="chain" id="PRO_5047284318" description="DUF11 domain-containing protein" evidence="1">
    <location>
        <begin position="41"/>
        <end position="387"/>
    </location>
</feature>
<name>A0ABP7DS79_9SPHN</name>
<feature type="signal peptide" evidence="1">
    <location>
        <begin position="1"/>
        <end position="40"/>
    </location>
</feature>
<proteinExistence type="predicted"/>